<dbReference type="FunFam" id="1.10.10.10:FF:000020">
    <property type="entry name" value="SWI/SNF complex subunit SMARCC2 isoform c"/>
    <property type="match status" value="1"/>
</dbReference>
<dbReference type="Pfam" id="PF00249">
    <property type="entry name" value="Myb_DNA-binding"/>
    <property type="match status" value="1"/>
</dbReference>
<evidence type="ECO:0000259" key="6">
    <source>
        <dbReference type="PROSITE" id="PS50090"/>
    </source>
</evidence>
<feature type="domain" description="SANT" evidence="8">
    <location>
        <begin position="394"/>
        <end position="445"/>
    </location>
</feature>
<feature type="compositionally biased region" description="Polar residues" evidence="5">
    <location>
        <begin position="41"/>
        <end position="59"/>
    </location>
</feature>
<dbReference type="EMBL" id="JAANYQ010000003">
    <property type="protein sequence ID" value="KAF4125319.1"/>
    <property type="molecule type" value="Genomic_DNA"/>
</dbReference>
<comment type="caution">
    <text evidence="9">The sequence shown here is derived from an EMBL/GenBank/DDBJ whole genome shotgun (WGS) entry which is preliminary data.</text>
</comment>
<keyword evidence="3" id="KW-0804">Transcription</keyword>
<dbReference type="PROSITE" id="PS50090">
    <property type="entry name" value="MYB_LIKE"/>
    <property type="match status" value="1"/>
</dbReference>
<feature type="domain" description="SWIRM" evidence="7">
    <location>
        <begin position="132"/>
        <end position="229"/>
    </location>
</feature>
<proteinExistence type="predicted"/>
<dbReference type="Gene3D" id="1.10.10.60">
    <property type="entry name" value="Homeodomain-like"/>
    <property type="match status" value="1"/>
</dbReference>
<evidence type="ECO:0000259" key="7">
    <source>
        <dbReference type="PROSITE" id="PS50934"/>
    </source>
</evidence>
<dbReference type="GO" id="GO:0045893">
    <property type="term" value="P:positive regulation of DNA-templated transcription"/>
    <property type="evidence" value="ECO:0007669"/>
    <property type="project" value="TreeGrafter"/>
</dbReference>
<feature type="region of interest" description="Disordered" evidence="5">
    <location>
        <begin position="1"/>
        <end position="119"/>
    </location>
</feature>
<dbReference type="Pfam" id="PF04433">
    <property type="entry name" value="SWIRM"/>
    <property type="match status" value="1"/>
</dbReference>
<keyword evidence="10" id="KW-1185">Reference proteome</keyword>
<name>A0A9P4Z0R7_9HYPO</name>
<dbReference type="Gene3D" id="1.10.10.10">
    <property type="entry name" value="Winged helix-like DNA-binding domain superfamily/Winged helix DNA-binding domain"/>
    <property type="match status" value="1"/>
</dbReference>
<dbReference type="PANTHER" id="PTHR12802:SF41">
    <property type="entry name" value="BRAHMA ASSOCIATED PROTEIN 155 KDA"/>
    <property type="match status" value="1"/>
</dbReference>
<dbReference type="InterPro" id="IPR032451">
    <property type="entry name" value="SMARCC_C"/>
</dbReference>
<dbReference type="AlphaFoldDB" id="A0A9P4Z0R7"/>
<organism evidence="9 10">
    <name type="scientific">Geosmithia morbida</name>
    <dbReference type="NCBI Taxonomy" id="1094350"/>
    <lineage>
        <taxon>Eukaryota</taxon>
        <taxon>Fungi</taxon>
        <taxon>Dikarya</taxon>
        <taxon>Ascomycota</taxon>
        <taxon>Pezizomycotina</taxon>
        <taxon>Sordariomycetes</taxon>
        <taxon>Hypocreomycetidae</taxon>
        <taxon>Hypocreales</taxon>
        <taxon>Bionectriaceae</taxon>
        <taxon>Geosmithia</taxon>
    </lineage>
</organism>
<evidence type="ECO:0000256" key="4">
    <source>
        <dbReference type="ARBA" id="ARBA00023242"/>
    </source>
</evidence>
<dbReference type="Proteomes" id="UP000749293">
    <property type="component" value="Unassembled WGS sequence"/>
</dbReference>
<dbReference type="GO" id="GO:0016514">
    <property type="term" value="C:SWI/SNF complex"/>
    <property type="evidence" value="ECO:0007669"/>
    <property type="project" value="TreeGrafter"/>
</dbReference>
<feature type="compositionally biased region" description="Basic and acidic residues" evidence="5">
    <location>
        <begin position="524"/>
        <end position="539"/>
    </location>
</feature>
<sequence>MEDATSYGSPANEGSPGDNPILAQPPLQPDVNAGDNEDVQMSENTTGDANIKQDSTTPAPGSVSEVRTNAAEAPEPETATGGDEDMGDAPGESKDEPAATDDAPTSNSQEEKTKETVESAAREHLMAQTHAIVLPSYSTWFDMNAIHDIERKAMAEFFNNRNRSKTPSVYKDYRDFMVNTYRLNPAEYLTVTACRRNLAGDVCAIMRVHAFLEQWGLINYQVDADQRPSHVGPPFTGHFKIICDTPRGLQPWQPAADPVVLEGKKNHDTDSKAAAAAANKGDLNLEIGRNIYEASSKSTPVGKTENKVNGETPTTNGVAGTDDAAKTPTTKVYCYMCSTDCTRIYYHSTQTDAAAIKTKYDVCPNCFNEARLPANHTSSMYTKMENPRYTSVVDREAPWSDAEILRLLEGLERFDDDWNEIAEHVGTRTREECVLQFLQLDIEEKYLDSEAAVHAPTGLSMLGSQQGQLPFSQVDNPVMSVVGFLASLADPASTAAAANRSADELKRNLRKQLEGGQDKGQANGKDKGQEGTMDIDVRQETTTTTTTTKTTSLASIPLASMGGRAAAFASHEEREMTRLVSAATNVTLQKLEMKLKYFNEMEAILRAERRDLERGKQQLFLDRLAFKRRVRAVQDGLKQAAAVGGEQGARLANEVLTDGEQLGFQPAAVEAGSVQPLSSEGQVKSFEA</sequence>
<keyword evidence="2" id="KW-0238">DNA-binding</keyword>
<evidence type="ECO:0000256" key="5">
    <source>
        <dbReference type="SAM" id="MobiDB-lite"/>
    </source>
</evidence>
<dbReference type="Pfam" id="PF16495">
    <property type="entry name" value="SWIRM-assoc_1"/>
    <property type="match status" value="1"/>
</dbReference>
<keyword evidence="1" id="KW-0805">Transcription regulation</keyword>
<evidence type="ECO:0000256" key="3">
    <source>
        <dbReference type="ARBA" id="ARBA00023163"/>
    </source>
</evidence>
<dbReference type="FunFam" id="1.10.10.60:FF:000014">
    <property type="entry name" value="SWI/SNF complex subunit SMARCC2 isoform C"/>
    <property type="match status" value="1"/>
</dbReference>
<dbReference type="GO" id="GO:0006338">
    <property type="term" value="P:chromatin remodeling"/>
    <property type="evidence" value="ECO:0007669"/>
    <property type="project" value="UniProtKB-ARBA"/>
</dbReference>
<dbReference type="InterPro" id="IPR036388">
    <property type="entry name" value="WH-like_DNA-bd_sf"/>
</dbReference>
<dbReference type="InterPro" id="IPR041984">
    <property type="entry name" value="Rsc8/Ssr1/Ssr2_ZZ"/>
</dbReference>
<feature type="compositionally biased region" description="Low complexity" evidence="5">
    <location>
        <begin position="70"/>
        <end position="80"/>
    </location>
</feature>
<reference evidence="9" key="1">
    <citation type="submission" date="2020-03" db="EMBL/GenBank/DDBJ databases">
        <title>Site-based positive gene gene selection in Geosmithia morbida across the United States reveals a broad range of putative effectors and factors for local host and environmental adapation.</title>
        <authorList>
            <person name="Onufrak A."/>
            <person name="Murdoch R.W."/>
            <person name="Gazis R."/>
            <person name="Huff M."/>
            <person name="Staton M."/>
            <person name="Klingeman W."/>
            <person name="Hadziabdic D."/>
        </authorList>
    </citation>
    <scope>NUCLEOTIDE SEQUENCE</scope>
    <source>
        <strain evidence="9">1262</strain>
    </source>
</reference>
<dbReference type="CDD" id="cd00167">
    <property type="entry name" value="SANT"/>
    <property type="match status" value="1"/>
</dbReference>
<feature type="compositionally biased region" description="Low complexity" evidence="5">
    <location>
        <begin position="541"/>
        <end position="550"/>
    </location>
</feature>
<dbReference type="GO" id="GO:0003677">
    <property type="term" value="F:DNA binding"/>
    <property type="evidence" value="ECO:0007669"/>
    <property type="project" value="UniProtKB-KW"/>
</dbReference>
<feature type="compositionally biased region" description="Polar residues" evidence="5">
    <location>
        <begin position="296"/>
        <end position="318"/>
    </location>
</feature>
<feature type="region of interest" description="Disordered" evidence="5">
    <location>
        <begin position="513"/>
        <end position="550"/>
    </location>
</feature>
<dbReference type="CDD" id="cd02336">
    <property type="entry name" value="ZZ_RSC8"/>
    <property type="match status" value="1"/>
</dbReference>
<evidence type="ECO:0000256" key="2">
    <source>
        <dbReference type="ARBA" id="ARBA00023125"/>
    </source>
</evidence>
<dbReference type="OrthoDB" id="118550at2759"/>
<dbReference type="SMART" id="SM00717">
    <property type="entry name" value="SANT"/>
    <property type="match status" value="1"/>
</dbReference>
<evidence type="ECO:0000256" key="1">
    <source>
        <dbReference type="ARBA" id="ARBA00023015"/>
    </source>
</evidence>
<feature type="compositionally biased region" description="Basic and acidic residues" evidence="5">
    <location>
        <begin position="109"/>
        <end position="119"/>
    </location>
</feature>
<accession>A0A9P4Z0R7</accession>
<dbReference type="InterPro" id="IPR009057">
    <property type="entry name" value="Homeodomain-like_sf"/>
</dbReference>
<dbReference type="PROSITE" id="PS50934">
    <property type="entry name" value="SWIRM"/>
    <property type="match status" value="1"/>
</dbReference>
<dbReference type="GO" id="GO:0042393">
    <property type="term" value="F:histone binding"/>
    <property type="evidence" value="ECO:0007669"/>
    <property type="project" value="TreeGrafter"/>
</dbReference>
<dbReference type="RefSeq" id="XP_035323971.1">
    <property type="nucleotide sequence ID" value="XM_035466134.1"/>
</dbReference>
<keyword evidence="4" id="KW-0539">Nucleus</keyword>
<dbReference type="PROSITE" id="PS51293">
    <property type="entry name" value="SANT"/>
    <property type="match status" value="1"/>
</dbReference>
<dbReference type="InterPro" id="IPR007526">
    <property type="entry name" value="SWIRM"/>
</dbReference>
<dbReference type="SUPFAM" id="SSF46689">
    <property type="entry name" value="Homeodomain-like"/>
    <property type="match status" value="2"/>
</dbReference>
<dbReference type="InterPro" id="IPR001005">
    <property type="entry name" value="SANT/Myb"/>
</dbReference>
<evidence type="ECO:0000259" key="8">
    <source>
        <dbReference type="PROSITE" id="PS51293"/>
    </source>
</evidence>
<feature type="region of interest" description="Disordered" evidence="5">
    <location>
        <begin position="296"/>
        <end position="322"/>
    </location>
</feature>
<dbReference type="InterPro" id="IPR017884">
    <property type="entry name" value="SANT_dom"/>
</dbReference>
<dbReference type="PANTHER" id="PTHR12802">
    <property type="entry name" value="SWI/SNF COMPLEX-RELATED"/>
    <property type="match status" value="1"/>
</dbReference>
<dbReference type="GeneID" id="55970387"/>
<gene>
    <name evidence="9" type="ORF">GMORB2_4159</name>
</gene>
<evidence type="ECO:0000313" key="10">
    <source>
        <dbReference type="Proteomes" id="UP000749293"/>
    </source>
</evidence>
<feature type="domain" description="Myb-like" evidence="6">
    <location>
        <begin position="395"/>
        <end position="441"/>
    </location>
</feature>
<evidence type="ECO:0000313" key="9">
    <source>
        <dbReference type="EMBL" id="KAF4125319.1"/>
    </source>
</evidence>
<protein>
    <submittedName>
        <fullName evidence="9">SWI/SNF related-matrix-associated actin-dependent regulator of chromatin subfamily C</fullName>
    </submittedName>
</protein>